<name>A0AA88HDS5_ARTSF</name>
<sequence length="473" mass="53052">MLKLIALSLLLVNISTTLGCLRVGPDKKVDIEIDQDLLAGDRKLVFHLGGITDPGTFSEAQIVMGNNFPKPRSFVEAKFRQRRPEKGSDASQNLYSHIESAMQSNISVNKFGRKAEKSFTILTTSMYNSLRPGMYKEYMERVEFHFKDQDVHFFIERMAEKGESAFFMAEASQDPRKVQLSTLNEENHAATDILFNCLACRHIRLAMIRSAHTIVRPNYPLLKAEEPKTKFEILFAASPDENGLVVSAKLDEFSESNIDIILKPNNPLTVKTRGYTSSDPYNTYVEPQNGENPSDITGNSAIPFQYLLYCVSYDGHNLQVTINQLPNTAFSVLTDEQRLNMKENGTEGKFKVELKENFKYGFSYFEIALPAQANPKASLIVAVTDDDENWPCNPGLSNNNDDPRLPSVISGNELGNISYTEPEITEQGTDEILENISKHLTSSASRANRHSELLIFCICALFLVAGYGFLLLK</sequence>
<organism evidence="3 4">
    <name type="scientific">Artemia franciscana</name>
    <name type="common">Brine shrimp</name>
    <name type="synonym">Artemia sanfranciscana</name>
    <dbReference type="NCBI Taxonomy" id="6661"/>
    <lineage>
        <taxon>Eukaryota</taxon>
        <taxon>Metazoa</taxon>
        <taxon>Ecdysozoa</taxon>
        <taxon>Arthropoda</taxon>
        <taxon>Crustacea</taxon>
        <taxon>Branchiopoda</taxon>
        <taxon>Anostraca</taxon>
        <taxon>Artemiidae</taxon>
        <taxon>Artemia</taxon>
    </lineage>
</organism>
<proteinExistence type="predicted"/>
<dbReference type="AlphaFoldDB" id="A0AA88HDS5"/>
<keyword evidence="1" id="KW-0472">Membrane</keyword>
<evidence type="ECO:0000256" key="1">
    <source>
        <dbReference type="SAM" id="Phobius"/>
    </source>
</evidence>
<evidence type="ECO:0000313" key="4">
    <source>
        <dbReference type="Proteomes" id="UP001187531"/>
    </source>
</evidence>
<feature type="signal peptide" evidence="2">
    <location>
        <begin position="1"/>
        <end position="19"/>
    </location>
</feature>
<evidence type="ECO:0000313" key="3">
    <source>
        <dbReference type="EMBL" id="KAK2705174.1"/>
    </source>
</evidence>
<gene>
    <name evidence="3" type="ORF">QYM36_017278</name>
</gene>
<reference evidence="3" key="1">
    <citation type="submission" date="2023-07" db="EMBL/GenBank/DDBJ databases">
        <title>Chromosome-level genome assembly of Artemia franciscana.</title>
        <authorList>
            <person name="Jo E."/>
        </authorList>
    </citation>
    <scope>NUCLEOTIDE SEQUENCE</scope>
    <source>
        <tissue evidence="3">Whole body</tissue>
    </source>
</reference>
<evidence type="ECO:0000256" key="2">
    <source>
        <dbReference type="SAM" id="SignalP"/>
    </source>
</evidence>
<keyword evidence="1" id="KW-0812">Transmembrane</keyword>
<dbReference type="Proteomes" id="UP001187531">
    <property type="component" value="Unassembled WGS sequence"/>
</dbReference>
<dbReference type="PROSITE" id="PS51257">
    <property type="entry name" value="PROKAR_LIPOPROTEIN"/>
    <property type="match status" value="1"/>
</dbReference>
<accession>A0AA88HDS5</accession>
<feature type="transmembrane region" description="Helical" evidence="1">
    <location>
        <begin position="453"/>
        <end position="472"/>
    </location>
</feature>
<dbReference type="EMBL" id="JAVRJZ010000021">
    <property type="protein sequence ID" value="KAK2705174.1"/>
    <property type="molecule type" value="Genomic_DNA"/>
</dbReference>
<protein>
    <submittedName>
        <fullName evidence="3">Uncharacterized protein</fullName>
    </submittedName>
</protein>
<keyword evidence="4" id="KW-1185">Reference proteome</keyword>
<comment type="caution">
    <text evidence="3">The sequence shown here is derived from an EMBL/GenBank/DDBJ whole genome shotgun (WGS) entry which is preliminary data.</text>
</comment>
<feature type="chain" id="PRO_5041654446" evidence="2">
    <location>
        <begin position="20"/>
        <end position="473"/>
    </location>
</feature>
<keyword evidence="1" id="KW-1133">Transmembrane helix</keyword>
<keyword evidence="2" id="KW-0732">Signal</keyword>